<accession>A0AA35R357</accession>
<organism evidence="1 2">
    <name type="scientific">Geodia barretti</name>
    <name type="common">Barrett's horny sponge</name>
    <dbReference type="NCBI Taxonomy" id="519541"/>
    <lineage>
        <taxon>Eukaryota</taxon>
        <taxon>Metazoa</taxon>
        <taxon>Porifera</taxon>
        <taxon>Demospongiae</taxon>
        <taxon>Heteroscleromorpha</taxon>
        <taxon>Tetractinellida</taxon>
        <taxon>Astrophorina</taxon>
        <taxon>Geodiidae</taxon>
        <taxon>Geodia</taxon>
    </lineage>
</organism>
<comment type="caution">
    <text evidence="1">The sequence shown here is derived from an EMBL/GenBank/DDBJ whole genome shotgun (WGS) entry which is preliminary data.</text>
</comment>
<proteinExistence type="predicted"/>
<evidence type="ECO:0000313" key="1">
    <source>
        <dbReference type="EMBL" id="CAI8002055.1"/>
    </source>
</evidence>
<dbReference type="Proteomes" id="UP001174909">
    <property type="component" value="Unassembled WGS sequence"/>
</dbReference>
<evidence type="ECO:0000313" key="2">
    <source>
        <dbReference type="Proteomes" id="UP001174909"/>
    </source>
</evidence>
<dbReference type="AlphaFoldDB" id="A0AA35R357"/>
<reference evidence="1" key="1">
    <citation type="submission" date="2023-03" db="EMBL/GenBank/DDBJ databases">
        <authorList>
            <person name="Steffen K."/>
            <person name="Cardenas P."/>
        </authorList>
    </citation>
    <scope>NUCLEOTIDE SEQUENCE</scope>
</reference>
<dbReference type="InterPro" id="IPR011004">
    <property type="entry name" value="Trimer_LpxA-like_sf"/>
</dbReference>
<gene>
    <name evidence="1" type="ORF">GBAR_LOCUS3317</name>
</gene>
<name>A0AA35R357_GEOBA</name>
<protein>
    <submittedName>
        <fullName evidence="1">Mannose-1-phosphate guanyltransferase alpha-A</fullName>
    </submittedName>
</protein>
<dbReference type="EMBL" id="CASHTH010000460">
    <property type="protein sequence ID" value="CAI8002055.1"/>
    <property type="molecule type" value="Genomic_DNA"/>
</dbReference>
<dbReference type="SUPFAM" id="SSF51161">
    <property type="entry name" value="Trimeric LpxA-like enzymes"/>
    <property type="match status" value="1"/>
</dbReference>
<keyword evidence="2" id="KW-1185">Reference proteome</keyword>
<sequence length="129" mass="14389">MHFMMHFMTPPSFPPSYLCPSHAIYANRLYLSLFKERHPEYLATNTPGGHEIYGAVRIHPSAQIDSSAVEHSCVLHSIVGWDCVLGAWSRIEGYPSDLNPNDPVAKITSESLFNLDGRLNPSITILGCY</sequence>